<dbReference type="Proteomes" id="UP000239724">
    <property type="component" value="Unassembled WGS sequence"/>
</dbReference>
<dbReference type="Gene3D" id="3.40.50.1820">
    <property type="entry name" value="alpha/beta hydrolase"/>
    <property type="match status" value="1"/>
</dbReference>
<dbReference type="EMBL" id="NHRY01000156">
    <property type="protein sequence ID" value="PPQ33063.1"/>
    <property type="molecule type" value="Genomic_DNA"/>
</dbReference>
<proteinExistence type="predicted"/>
<evidence type="ECO:0000313" key="3">
    <source>
        <dbReference type="Proteomes" id="UP000239724"/>
    </source>
</evidence>
<reference evidence="2 3" key="1">
    <citation type="journal article" date="2018" name="Arch. Microbiol.">
        <title>New insights into the metabolic potential of the phototrophic purple bacterium Rhodopila globiformis DSM 161(T) from its draft genome sequence and evidence for a vanadium-dependent nitrogenase.</title>
        <authorList>
            <person name="Imhoff J.F."/>
            <person name="Rahn T."/>
            <person name="Kunzel S."/>
            <person name="Neulinger S.C."/>
        </authorList>
    </citation>
    <scope>NUCLEOTIDE SEQUENCE [LARGE SCALE GENOMIC DNA]</scope>
    <source>
        <strain evidence="2 3">DSM 161</strain>
    </source>
</reference>
<dbReference type="Pfam" id="PF06057">
    <property type="entry name" value="VirJ"/>
    <property type="match status" value="1"/>
</dbReference>
<name>A0A2S6NEM8_RHOGL</name>
<gene>
    <name evidence="2" type="ORF">CCS01_15220</name>
</gene>
<dbReference type="InterPro" id="IPR010333">
    <property type="entry name" value="VirJ"/>
</dbReference>
<comment type="caution">
    <text evidence="2">The sequence shown here is derived from an EMBL/GenBank/DDBJ whole genome shotgun (WGS) entry which is preliminary data.</text>
</comment>
<dbReference type="PIRSF" id="PIRSF029063">
    <property type="entry name" value="IV_sec_VirJ"/>
    <property type="match status" value="1"/>
</dbReference>
<dbReference type="InterPro" id="IPR029058">
    <property type="entry name" value="AB_hydrolase_fold"/>
</dbReference>
<dbReference type="OrthoDB" id="9807916at2"/>
<accession>A0A2S6NEM8</accession>
<sequence length="427" mass="44879">MTPARAPAPPSFVVPPSRYGTLHVVPPIGGMRGFVVLFSKGNGWTTEDQQAATRLAERGAFVAGVDTGYYLSHIDTTPDSCNLMDGDAETIAHQIQRALGTEHYFTPIMAGVGAGGALAERVLALAPAVSIAGALAVDPVASPAVTALPCGNDATQLNGFWDIGATPGWPAAAAAEVAERRKAGVTAEIHPLPAGGSEADHLLALVLPHLAAADTGDSVADLPLVELPAATPGDRLAVVLSGDGGWRDIDKSIAETLRQDGVSTIGLDSLRYFWSERTPQRTADDLARILRAYIARWHTRHVALIGYSFGADVLPFAYARLPTDLKTHIDLVSLIALSKGADFEIRVVGWLGAPPSANALPIPPELARMPAGRVQCIYGADDDEGTACPALAGTAADVERLPGGHHFEGDYERLTRRILAAWRARIG</sequence>
<dbReference type="SUPFAM" id="SSF53474">
    <property type="entry name" value="alpha/beta-Hydrolases"/>
    <property type="match status" value="2"/>
</dbReference>
<organism evidence="2 3">
    <name type="scientific">Rhodopila globiformis</name>
    <name type="common">Rhodopseudomonas globiformis</name>
    <dbReference type="NCBI Taxonomy" id="1071"/>
    <lineage>
        <taxon>Bacteria</taxon>
        <taxon>Pseudomonadati</taxon>
        <taxon>Pseudomonadota</taxon>
        <taxon>Alphaproteobacteria</taxon>
        <taxon>Acetobacterales</taxon>
        <taxon>Acetobacteraceae</taxon>
        <taxon>Rhodopila</taxon>
    </lineage>
</organism>
<dbReference type="InterPro" id="IPR011225">
    <property type="entry name" value="IV_sec_VirJ"/>
</dbReference>
<evidence type="ECO:0000313" key="2">
    <source>
        <dbReference type="EMBL" id="PPQ33063.1"/>
    </source>
</evidence>
<keyword evidence="3" id="KW-1185">Reference proteome</keyword>
<dbReference type="AlphaFoldDB" id="A0A2S6NEM8"/>
<evidence type="ECO:0000259" key="1">
    <source>
        <dbReference type="Pfam" id="PF06057"/>
    </source>
</evidence>
<protein>
    <recommendedName>
        <fullName evidence="1">Bacterial virulence domain-containing protein</fullName>
    </recommendedName>
</protein>
<feature type="domain" description="Bacterial virulence" evidence="1">
    <location>
        <begin position="234"/>
        <end position="425"/>
    </location>
</feature>